<dbReference type="AlphaFoldDB" id="A0A0A9QC71"/>
<reference evidence="1" key="1">
    <citation type="submission" date="2014-09" db="EMBL/GenBank/DDBJ databases">
        <authorList>
            <person name="Magalhaes I.L.F."/>
            <person name="Oliveira U."/>
            <person name="Santos F.R."/>
            <person name="Vidigal T.H.D.A."/>
            <person name="Brescovit A.D."/>
            <person name="Santos A.J."/>
        </authorList>
    </citation>
    <scope>NUCLEOTIDE SEQUENCE</scope>
    <source>
        <tissue evidence="1">Shoot tissue taken approximately 20 cm above the soil surface</tissue>
    </source>
</reference>
<dbReference type="EMBL" id="GBRH01229392">
    <property type="protein sequence ID" value="JAD68503.1"/>
    <property type="molecule type" value="Transcribed_RNA"/>
</dbReference>
<sequence length="26" mass="3002">MHIFFEHIASVCSSHIFALICYLTDC</sequence>
<reference evidence="1" key="2">
    <citation type="journal article" date="2015" name="Data Brief">
        <title>Shoot transcriptome of the giant reed, Arundo donax.</title>
        <authorList>
            <person name="Barrero R.A."/>
            <person name="Guerrero F.D."/>
            <person name="Moolhuijzen P."/>
            <person name="Goolsby J.A."/>
            <person name="Tidwell J."/>
            <person name="Bellgard S.E."/>
            <person name="Bellgard M.I."/>
        </authorList>
    </citation>
    <scope>NUCLEOTIDE SEQUENCE</scope>
    <source>
        <tissue evidence="1">Shoot tissue taken approximately 20 cm above the soil surface</tissue>
    </source>
</reference>
<proteinExistence type="predicted"/>
<protein>
    <submittedName>
        <fullName evidence="1">Uncharacterized protein</fullName>
    </submittedName>
</protein>
<organism evidence="1">
    <name type="scientific">Arundo donax</name>
    <name type="common">Giant reed</name>
    <name type="synonym">Donax arundinaceus</name>
    <dbReference type="NCBI Taxonomy" id="35708"/>
    <lineage>
        <taxon>Eukaryota</taxon>
        <taxon>Viridiplantae</taxon>
        <taxon>Streptophyta</taxon>
        <taxon>Embryophyta</taxon>
        <taxon>Tracheophyta</taxon>
        <taxon>Spermatophyta</taxon>
        <taxon>Magnoliopsida</taxon>
        <taxon>Liliopsida</taxon>
        <taxon>Poales</taxon>
        <taxon>Poaceae</taxon>
        <taxon>PACMAD clade</taxon>
        <taxon>Arundinoideae</taxon>
        <taxon>Arundineae</taxon>
        <taxon>Arundo</taxon>
    </lineage>
</organism>
<accession>A0A0A9QC71</accession>
<name>A0A0A9QC71_ARUDO</name>
<evidence type="ECO:0000313" key="1">
    <source>
        <dbReference type="EMBL" id="JAD68503.1"/>
    </source>
</evidence>